<reference evidence="1 2" key="1">
    <citation type="submission" date="2024-09" db="EMBL/GenBank/DDBJ databases">
        <title>Novel species of the genus Pelomonas and Roseateles isolated from streams.</title>
        <authorList>
            <person name="Lu H."/>
        </authorList>
    </citation>
    <scope>NUCLEOTIDE SEQUENCE [LARGE SCALE GENOMIC DNA]</scope>
    <source>
        <strain evidence="1 2">DC23W</strain>
    </source>
</reference>
<accession>A0ABW7EVK7</accession>
<evidence type="ECO:0000313" key="2">
    <source>
        <dbReference type="Proteomes" id="UP001606300"/>
    </source>
</evidence>
<name>A0ABW7EVK7_9BURK</name>
<dbReference type="Proteomes" id="UP001606300">
    <property type="component" value="Unassembled WGS sequence"/>
</dbReference>
<sequence>MAEAFNALPTLQRMKPVSGVLLLRGPMPGGVVHVRVCLRDAPMADGPSEEVAVQEFCLQGPIPRHIPFLLRPDASPAPRSRWLFDATVSSRPGGQLSKGDFVLTRAIEFRPEMVSGINLPLDLIL</sequence>
<dbReference type="EMBL" id="JBIGHY010000007">
    <property type="protein sequence ID" value="MFG6416131.1"/>
    <property type="molecule type" value="Genomic_DNA"/>
</dbReference>
<proteinExistence type="predicted"/>
<evidence type="ECO:0000313" key="1">
    <source>
        <dbReference type="EMBL" id="MFG6416131.1"/>
    </source>
</evidence>
<protein>
    <submittedName>
        <fullName evidence="1">Uncharacterized protein</fullName>
    </submittedName>
</protein>
<comment type="caution">
    <text evidence="1">The sequence shown here is derived from an EMBL/GenBank/DDBJ whole genome shotgun (WGS) entry which is preliminary data.</text>
</comment>
<keyword evidence="2" id="KW-1185">Reference proteome</keyword>
<organism evidence="1 2">
    <name type="scientific">Pelomonas dachongensis</name>
    <dbReference type="NCBI Taxonomy" id="3299029"/>
    <lineage>
        <taxon>Bacteria</taxon>
        <taxon>Pseudomonadati</taxon>
        <taxon>Pseudomonadota</taxon>
        <taxon>Betaproteobacteria</taxon>
        <taxon>Burkholderiales</taxon>
        <taxon>Sphaerotilaceae</taxon>
        <taxon>Roseateles</taxon>
    </lineage>
</organism>
<gene>
    <name evidence="1" type="ORF">ACG02S_19730</name>
</gene>